<dbReference type="InterPro" id="IPR000086">
    <property type="entry name" value="NUDIX_hydrolase_dom"/>
</dbReference>
<dbReference type="EMBL" id="KI925463">
    <property type="protein sequence ID" value="ETW77437.1"/>
    <property type="molecule type" value="Genomic_DNA"/>
</dbReference>
<dbReference type="GeneID" id="20667233"/>
<dbReference type="PANTHER" id="PTHR13622">
    <property type="entry name" value="THIAMIN PYROPHOSPHOKINASE"/>
    <property type="match status" value="1"/>
</dbReference>
<sequence length="349" mass="39763">MPSSLNLSYLDIVNRADNFHLYPPKPSAEALVPFLLSPSHSAYPPIGLIRPSVLLELQKDKEWRKSHGLKEIWDIQLAPLAHRSYVAFAPSCNTPAKRTRAMKETCTRWRDSGIFPDIIGPSKWRSEWYDVYRTPFGALRVEGGEPMEYEGGEKEENYAFSMERSACALFGVVTFGVHLSVYEEDEDGIRMWIPRRAKTKPTWPGYLDNSVAGGIPGGITPYESIVKEAMEEASLPADLVHKYIKATGCISYFYQTDRGWLQPEVEFVYDMRVPKGEIDLRPMDGEVESFALLPLDEVISHMRAGEFKANCAIVIIDFLIRKGLITPENEPDFLEIITRLHGRFDIERW</sequence>
<dbReference type="OrthoDB" id="10261522at2759"/>
<proteinExistence type="predicted"/>
<dbReference type="Pfam" id="PF00293">
    <property type="entry name" value="NUDIX"/>
    <property type="match status" value="1"/>
</dbReference>
<evidence type="ECO:0000313" key="2">
    <source>
        <dbReference type="EMBL" id="ETW77437.1"/>
    </source>
</evidence>
<dbReference type="STRING" id="747525.W4JV74"/>
<dbReference type="CDD" id="cd03676">
    <property type="entry name" value="NUDIX_Tnr3_like"/>
    <property type="match status" value="1"/>
</dbReference>
<dbReference type="InParanoid" id="W4JV74"/>
<dbReference type="FunFam" id="3.90.79.10:FF:000019">
    <property type="entry name" value="Thiamin pyrophosphokinase, putative"/>
    <property type="match status" value="1"/>
</dbReference>
<dbReference type="Proteomes" id="UP000030671">
    <property type="component" value="Unassembled WGS sequence"/>
</dbReference>
<dbReference type="SUPFAM" id="SSF55811">
    <property type="entry name" value="Nudix"/>
    <property type="match status" value="1"/>
</dbReference>
<dbReference type="PROSITE" id="PS51462">
    <property type="entry name" value="NUDIX"/>
    <property type="match status" value="1"/>
</dbReference>
<evidence type="ECO:0000259" key="1">
    <source>
        <dbReference type="PROSITE" id="PS51462"/>
    </source>
</evidence>
<dbReference type="InterPro" id="IPR015797">
    <property type="entry name" value="NUDIX_hydrolase-like_dom_sf"/>
</dbReference>
<dbReference type="KEGG" id="hir:HETIRDRAFT_147865"/>
<evidence type="ECO:0000313" key="3">
    <source>
        <dbReference type="Proteomes" id="UP000030671"/>
    </source>
</evidence>
<reference evidence="2 3" key="1">
    <citation type="journal article" date="2012" name="New Phytol.">
        <title>Insight into trade-off between wood decay and parasitism from the genome of a fungal forest pathogen.</title>
        <authorList>
            <person name="Olson A."/>
            <person name="Aerts A."/>
            <person name="Asiegbu F."/>
            <person name="Belbahri L."/>
            <person name="Bouzid O."/>
            <person name="Broberg A."/>
            <person name="Canback B."/>
            <person name="Coutinho P.M."/>
            <person name="Cullen D."/>
            <person name="Dalman K."/>
            <person name="Deflorio G."/>
            <person name="van Diepen L.T."/>
            <person name="Dunand C."/>
            <person name="Duplessis S."/>
            <person name="Durling M."/>
            <person name="Gonthier P."/>
            <person name="Grimwood J."/>
            <person name="Fossdal C.G."/>
            <person name="Hansson D."/>
            <person name="Henrissat B."/>
            <person name="Hietala A."/>
            <person name="Himmelstrand K."/>
            <person name="Hoffmeister D."/>
            <person name="Hogberg N."/>
            <person name="James T.Y."/>
            <person name="Karlsson M."/>
            <person name="Kohler A."/>
            <person name="Kues U."/>
            <person name="Lee Y.H."/>
            <person name="Lin Y.C."/>
            <person name="Lind M."/>
            <person name="Lindquist E."/>
            <person name="Lombard V."/>
            <person name="Lucas S."/>
            <person name="Lunden K."/>
            <person name="Morin E."/>
            <person name="Murat C."/>
            <person name="Park J."/>
            <person name="Raffaello T."/>
            <person name="Rouze P."/>
            <person name="Salamov A."/>
            <person name="Schmutz J."/>
            <person name="Solheim H."/>
            <person name="Stahlberg J."/>
            <person name="Velez H."/>
            <person name="de Vries R.P."/>
            <person name="Wiebenga A."/>
            <person name="Woodward S."/>
            <person name="Yakovlev I."/>
            <person name="Garbelotto M."/>
            <person name="Martin F."/>
            <person name="Grigoriev I.V."/>
            <person name="Stenlid J."/>
        </authorList>
    </citation>
    <scope>NUCLEOTIDE SEQUENCE [LARGE SCALE GENOMIC DNA]</scope>
    <source>
        <strain evidence="2 3">TC 32-1</strain>
    </source>
</reference>
<dbReference type="GO" id="GO:0044715">
    <property type="term" value="F:8-oxo-dGDP phosphatase activity"/>
    <property type="evidence" value="ECO:0007669"/>
    <property type="project" value="TreeGrafter"/>
</dbReference>
<keyword evidence="3" id="KW-1185">Reference proteome</keyword>
<accession>W4JV74</accession>
<feature type="domain" description="Nudix hydrolase" evidence="1">
    <location>
        <begin position="162"/>
        <end position="317"/>
    </location>
</feature>
<organism evidence="2 3">
    <name type="scientific">Heterobasidion irregulare (strain TC 32-1)</name>
    <dbReference type="NCBI Taxonomy" id="747525"/>
    <lineage>
        <taxon>Eukaryota</taxon>
        <taxon>Fungi</taxon>
        <taxon>Dikarya</taxon>
        <taxon>Basidiomycota</taxon>
        <taxon>Agaricomycotina</taxon>
        <taxon>Agaricomycetes</taxon>
        <taxon>Russulales</taxon>
        <taxon>Bondarzewiaceae</taxon>
        <taxon>Heterobasidion</taxon>
        <taxon>Heterobasidion annosum species complex</taxon>
    </lineage>
</organism>
<protein>
    <recommendedName>
        <fullName evidence="1">Nudix hydrolase domain-containing protein</fullName>
    </recommendedName>
</protein>
<dbReference type="eggNOG" id="KOG4313">
    <property type="taxonomic scope" value="Eukaryota"/>
</dbReference>
<dbReference type="PANTHER" id="PTHR13622:SF8">
    <property type="entry name" value="THIAMIN PYROPHOSPHOKINASE 1"/>
    <property type="match status" value="1"/>
</dbReference>
<dbReference type="Gene3D" id="3.90.79.10">
    <property type="entry name" value="Nucleoside Triphosphate Pyrophosphohydrolase"/>
    <property type="match status" value="1"/>
</dbReference>
<dbReference type="RefSeq" id="XP_009550942.1">
    <property type="nucleotide sequence ID" value="XM_009552647.1"/>
</dbReference>
<name>W4JV74_HETIT</name>
<gene>
    <name evidence="2" type="ORF">HETIRDRAFT_147865</name>
</gene>
<dbReference type="HOGENOM" id="CLU_048013_0_1_1"/>
<dbReference type="AlphaFoldDB" id="W4JV74"/>